<gene>
    <name evidence="2" type="ORF">EOD42_13340</name>
</gene>
<keyword evidence="3" id="KW-1185">Reference proteome</keyword>
<dbReference type="EMBL" id="SACL01000004">
    <property type="protein sequence ID" value="RVT96101.1"/>
    <property type="molecule type" value="Genomic_DNA"/>
</dbReference>
<evidence type="ECO:0000313" key="2">
    <source>
        <dbReference type="EMBL" id="RVT96101.1"/>
    </source>
</evidence>
<keyword evidence="1" id="KW-0472">Membrane</keyword>
<accession>A0A437MEK6</accession>
<proteinExistence type="predicted"/>
<name>A0A437MEK6_9PROT</name>
<organism evidence="2 3">
    <name type="scientific">Rhodovarius crocodyli</name>
    <dbReference type="NCBI Taxonomy" id="1979269"/>
    <lineage>
        <taxon>Bacteria</taxon>
        <taxon>Pseudomonadati</taxon>
        <taxon>Pseudomonadota</taxon>
        <taxon>Alphaproteobacteria</taxon>
        <taxon>Acetobacterales</taxon>
        <taxon>Roseomonadaceae</taxon>
        <taxon>Rhodovarius</taxon>
    </lineage>
</organism>
<evidence type="ECO:0000313" key="3">
    <source>
        <dbReference type="Proteomes" id="UP000282957"/>
    </source>
</evidence>
<keyword evidence="1" id="KW-1133">Transmembrane helix</keyword>
<dbReference type="AlphaFoldDB" id="A0A437MEK6"/>
<dbReference type="RefSeq" id="WP_127788035.1">
    <property type="nucleotide sequence ID" value="NZ_SACL01000004.1"/>
</dbReference>
<dbReference type="OrthoDB" id="7173870at2"/>
<protein>
    <submittedName>
        <fullName evidence="2">Cbb3-type cytochrome c oxidase subunit 3</fullName>
    </submittedName>
</protein>
<sequence>MLNELARHHGIFATLWVVWFFILFSGILVWTLLPSRKGELEARGGIPFRKDG</sequence>
<dbReference type="Proteomes" id="UP000282957">
    <property type="component" value="Unassembled WGS sequence"/>
</dbReference>
<keyword evidence="1" id="KW-0812">Transmembrane</keyword>
<comment type="caution">
    <text evidence="2">The sequence shown here is derived from an EMBL/GenBank/DDBJ whole genome shotgun (WGS) entry which is preliminary data.</text>
</comment>
<evidence type="ECO:0000256" key="1">
    <source>
        <dbReference type="SAM" id="Phobius"/>
    </source>
</evidence>
<reference evidence="2 3" key="1">
    <citation type="submission" date="2019-01" db="EMBL/GenBank/DDBJ databases">
        <authorList>
            <person name="Chen W.-M."/>
        </authorList>
    </citation>
    <scope>NUCLEOTIDE SEQUENCE [LARGE SCALE GENOMIC DNA]</scope>
    <source>
        <strain evidence="2 3">CCP-6</strain>
    </source>
</reference>
<feature type="transmembrane region" description="Helical" evidence="1">
    <location>
        <begin position="12"/>
        <end position="33"/>
    </location>
</feature>